<dbReference type="EMBL" id="JABFTP020000174">
    <property type="protein sequence ID" value="KAL3285452.1"/>
    <property type="molecule type" value="Genomic_DNA"/>
</dbReference>
<keyword evidence="3" id="KW-1185">Reference proteome</keyword>
<evidence type="ECO:0000313" key="3">
    <source>
        <dbReference type="Proteomes" id="UP001516400"/>
    </source>
</evidence>
<protein>
    <recommendedName>
        <fullName evidence="4">Reverse transcriptase domain-containing protein</fullName>
    </recommendedName>
</protein>
<organism evidence="2 3">
    <name type="scientific">Cryptolaemus montrouzieri</name>
    <dbReference type="NCBI Taxonomy" id="559131"/>
    <lineage>
        <taxon>Eukaryota</taxon>
        <taxon>Metazoa</taxon>
        <taxon>Ecdysozoa</taxon>
        <taxon>Arthropoda</taxon>
        <taxon>Hexapoda</taxon>
        <taxon>Insecta</taxon>
        <taxon>Pterygota</taxon>
        <taxon>Neoptera</taxon>
        <taxon>Endopterygota</taxon>
        <taxon>Coleoptera</taxon>
        <taxon>Polyphaga</taxon>
        <taxon>Cucujiformia</taxon>
        <taxon>Coccinelloidea</taxon>
        <taxon>Coccinellidae</taxon>
        <taxon>Scymninae</taxon>
        <taxon>Scymnini</taxon>
        <taxon>Cryptolaemus</taxon>
    </lineage>
</organism>
<evidence type="ECO:0008006" key="4">
    <source>
        <dbReference type="Google" id="ProtNLM"/>
    </source>
</evidence>
<sequence>TRASIPLIKLGNLKGGTHCFENNTIVLKGIDTYSSNISTFHYSYFDIPILKDQFVFHSALDSFPIPFDSIVGYDFLKKFPAKIDREPNTLRSNNSEEVSLRHIVNEVEANSATTEHNSFKTTPTPENFTSSPRRCEKVINVEITNTPISKQGIWPKFEIEEGVYLCESLVSLDESNHALTTILNTKTLQIPHIWLQVENFEIPTITCLIKRITERTDQLNSVDKMVSRNRFRKSNINIDDPYPLPNTYYGNFRPNYFSTLDLASAFHAMDPKDAANTILCPVRALSI</sequence>
<comment type="caution">
    <text evidence="2">The sequence shown here is derived from an EMBL/GenBank/DDBJ whole genome shotgun (WGS) entry which is preliminary data.</text>
</comment>
<feature type="non-terminal residue" evidence="2">
    <location>
        <position position="1"/>
    </location>
</feature>
<dbReference type="Proteomes" id="UP001516400">
    <property type="component" value="Unassembled WGS sequence"/>
</dbReference>
<name>A0ABD2P473_9CUCU</name>
<reference evidence="2 3" key="1">
    <citation type="journal article" date="2021" name="BMC Biol.">
        <title>Horizontally acquired antibacterial genes associated with adaptive radiation of ladybird beetles.</title>
        <authorList>
            <person name="Li H.S."/>
            <person name="Tang X.F."/>
            <person name="Huang Y.H."/>
            <person name="Xu Z.Y."/>
            <person name="Chen M.L."/>
            <person name="Du X.Y."/>
            <person name="Qiu B.Y."/>
            <person name="Chen P.T."/>
            <person name="Zhang W."/>
            <person name="Slipinski A."/>
            <person name="Escalona H.E."/>
            <person name="Waterhouse R.M."/>
            <person name="Zwick A."/>
            <person name="Pang H."/>
        </authorList>
    </citation>
    <scope>NUCLEOTIDE SEQUENCE [LARGE SCALE GENOMIC DNA]</scope>
    <source>
        <strain evidence="2">SYSU2018</strain>
    </source>
</reference>
<gene>
    <name evidence="2" type="ORF">HHI36_024226</name>
</gene>
<dbReference type="AlphaFoldDB" id="A0ABD2P473"/>
<accession>A0ABD2P473</accession>
<evidence type="ECO:0000256" key="1">
    <source>
        <dbReference type="SAM" id="MobiDB-lite"/>
    </source>
</evidence>
<feature type="region of interest" description="Disordered" evidence="1">
    <location>
        <begin position="112"/>
        <end position="131"/>
    </location>
</feature>
<proteinExistence type="predicted"/>
<evidence type="ECO:0000313" key="2">
    <source>
        <dbReference type="EMBL" id="KAL3285452.1"/>
    </source>
</evidence>